<comment type="caution">
    <text evidence="1">The sequence shown here is derived from an EMBL/GenBank/DDBJ whole genome shotgun (WGS) entry which is preliminary data.</text>
</comment>
<dbReference type="Proteomes" id="UP000324222">
    <property type="component" value="Unassembled WGS sequence"/>
</dbReference>
<name>A0A5B7ELV2_PORTR</name>
<accession>A0A5B7ELV2</accession>
<proteinExistence type="predicted"/>
<dbReference type="AlphaFoldDB" id="A0A5B7ELV2"/>
<organism evidence="1 2">
    <name type="scientific">Portunus trituberculatus</name>
    <name type="common">Swimming crab</name>
    <name type="synonym">Neptunus trituberculatus</name>
    <dbReference type="NCBI Taxonomy" id="210409"/>
    <lineage>
        <taxon>Eukaryota</taxon>
        <taxon>Metazoa</taxon>
        <taxon>Ecdysozoa</taxon>
        <taxon>Arthropoda</taxon>
        <taxon>Crustacea</taxon>
        <taxon>Multicrustacea</taxon>
        <taxon>Malacostraca</taxon>
        <taxon>Eumalacostraca</taxon>
        <taxon>Eucarida</taxon>
        <taxon>Decapoda</taxon>
        <taxon>Pleocyemata</taxon>
        <taxon>Brachyura</taxon>
        <taxon>Eubrachyura</taxon>
        <taxon>Portunoidea</taxon>
        <taxon>Portunidae</taxon>
        <taxon>Portuninae</taxon>
        <taxon>Portunus</taxon>
    </lineage>
</organism>
<sequence length="190" mass="21564">MTSNLHRLSEKCAVLTKKRWMNEKRCKADRTLLMTLTVPRPYKTSFPVWRGWRGRGSLDDCGLATSPSWGTSRTSLLWPPSSDGVADVTFSVRKRLASIRVVCVGVNLYSLGVGRYKSVGAVLVMPKGRHLAGEYAGLTTYDVRYICFGIYDRIRHMEVNIFETRVGKFGRKKRWRLIVGSIMGWNITLS</sequence>
<evidence type="ECO:0000313" key="2">
    <source>
        <dbReference type="Proteomes" id="UP000324222"/>
    </source>
</evidence>
<evidence type="ECO:0000313" key="1">
    <source>
        <dbReference type="EMBL" id="MPC35142.1"/>
    </source>
</evidence>
<protein>
    <submittedName>
        <fullName evidence="1">Uncharacterized protein</fullName>
    </submittedName>
</protein>
<reference evidence="1 2" key="1">
    <citation type="submission" date="2019-05" db="EMBL/GenBank/DDBJ databases">
        <title>Another draft genome of Portunus trituberculatus and its Hox gene families provides insights of decapod evolution.</title>
        <authorList>
            <person name="Jeong J.-H."/>
            <person name="Song I."/>
            <person name="Kim S."/>
            <person name="Choi T."/>
            <person name="Kim D."/>
            <person name="Ryu S."/>
            <person name="Kim W."/>
        </authorList>
    </citation>
    <scope>NUCLEOTIDE SEQUENCE [LARGE SCALE GENOMIC DNA]</scope>
    <source>
        <tissue evidence="1">Muscle</tissue>
    </source>
</reference>
<keyword evidence="2" id="KW-1185">Reference proteome</keyword>
<gene>
    <name evidence="1" type="ORF">E2C01_028559</name>
</gene>
<dbReference type="EMBL" id="VSRR010003208">
    <property type="protein sequence ID" value="MPC35142.1"/>
    <property type="molecule type" value="Genomic_DNA"/>
</dbReference>